<organism evidence="3 4">
    <name type="scientific">Paraburkholderia dipogonis</name>
    <dbReference type="NCBI Taxonomy" id="1211383"/>
    <lineage>
        <taxon>Bacteria</taxon>
        <taxon>Pseudomonadati</taxon>
        <taxon>Pseudomonadota</taxon>
        <taxon>Betaproteobacteria</taxon>
        <taxon>Burkholderiales</taxon>
        <taxon>Burkholderiaceae</taxon>
        <taxon>Paraburkholderia</taxon>
    </lineage>
</organism>
<dbReference type="InterPro" id="IPR022273">
    <property type="entry name" value="PRTRC_protein-E"/>
</dbReference>
<evidence type="ECO:0000313" key="3">
    <source>
        <dbReference type="EMBL" id="TFE36946.1"/>
    </source>
</evidence>
<feature type="domain" description="ParB-related ThiF-related cassette protein E" evidence="2">
    <location>
        <begin position="9"/>
        <end position="88"/>
    </location>
</feature>
<proteinExistence type="predicted"/>
<reference evidence="3 4" key="1">
    <citation type="submission" date="2019-03" db="EMBL/GenBank/DDBJ databases">
        <title>Complete Genome Sequence of Paraburkholderia dipogonis ICMP 19430T, a Nitrogen-fixing Symbiont of the South African Invasive Legume Dipogon lignosus in New Zealand.</title>
        <authorList>
            <person name="De Meyer S.E."/>
        </authorList>
    </citation>
    <scope>NUCLEOTIDE SEQUENCE [LARGE SCALE GENOMIC DNA]</scope>
    <source>
        <strain evidence="3 4">ICMP 19430</strain>
    </source>
</reference>
<gene>
    <name evidence="3" type="ORF">E2553_45810</name>
</gene>
<evidence type="ECO:0000259" key="2">
    <source>
        <dbReference type="Pfam" id="PF19556"/>
    </source>
</evidence>
<feature type="compositionally biased region" description="Polar residues" evidence="1">
    <location>
        <begin position="149"/>
        <end position="158"/>
    </location>
</feature>
<protein>
    <submittedName>
        <fullName evidence="3">PRTRC system protein E</fullName>
    </submittedName>
</protein>
<sequence>MFVELEALLKSCGGLKLAMKMKGDAMVVVVMPEGEAKDTALRQPLVMTATAAELDAGFAEHLATYTGAHASLAEQVAATTAILGEAQKAQVTKATKALSGKAGRSSPAAAKASPDEDAEDDDSESSESDAPVAANEGKGVAPAPAEPASSGTDLASLF</sequence>
<dbReference type="RefSeq" id="WP_134466859.1">
    <property type="nucleotide sequence ID" value="NZ_SNVI01000008.1"/>
</dbReference>
<dbReference type="EMBL" id="SNVI01000008">
    <property type="protein sequence ID" value="TFE36946.1"/>
    <property type="molecule type" value="Genomic_DNA"/>
</dbReference>
<dbReference type="NCBIfam" id="TIGR03741">
    <property type="entry name" value="PRTRC_E"/>
    <property type="match status" value="1"/>
</dbReference>
<dbReference type="Pfam" id="PF19556">
    <property type="entry name" value="PRTRC_E"/>
    <property type="match status" value="1"/>
</dbReference>
<name>A0A4Y8MHK3_9BURK</name>
<feature type="compositionally biased region" description="Acidic residues" evidence="1">
    <location>
        <begin position="115"/>
        <end position="127"/>
    </location>
</feature>
<evidence type="ECO:0000256" key="1">
    <source>
        <dbReference type="SAM" id="MobiDB-lite"/>
    </source>
</evidence>
<dbReference type="AlphaFoldDB" id="A0A4Y8MHK3"/>
<comment type="caution">
    <text evidence="3">The sequence shown here is derived from an EMBL/GenBank/DDBJ whole genome shotgun (WGS) entry which is preliminary data.</text>
</comment>
<accession>A0A4Y8MHK3</accession>
<evidence type="ECO:0000313" key="4">
    <source>
        <dbReference type="Proteomes" id="UP000297385"/>
    </source>
</evidence>
<dbReference type="Proteomes" id="UP000297385">
    <property type="component" value="Unassembled WGS sequence"/>
</dbReference>
<feature type="region of interest" description="Disordered" evidence="1">
    <location>
        <begin position="93"/>
        <end position="158"/>
    </location>
</feature>